<dbReference type="InterPro" id="IPR050668">
    <property type="entry name" value="Cytochrome_b5"/>
</dbReference>
<keyword evidence="16" id="KW-1185">Reference proteome</keyword>
<evidence type="ECO:0000313" key="17">
    <source>
        <dbReference type="RefSeq" id="XP_013784659.1"/>
    </source>
</evidence>
<evidence type="ECO:0000313" key="16">
    <source>
        <dbReference type="Proteomes" id="UP000694941"/>
    </source>
</evidence>
<evidence type="ECO:0000256" key="14">
    <source>
        <dbReference type="RuleBase" id="RU362121"/>
    </source>
</evidence>
<comment type="subcellular location">
    <subcellularLocation>
        <location evidence="1">Endoplasmic reticulum membrane</location>
        <topology evidence="1">Single-pass membrane protein</topology>
        <orientation evidence="1">Cytoplasmic side</orientation>
    </subcellularLocation>
    <subcellularLocation>
        <location evidence="11">Microsome membrane</location>
        <topology evidence="11">Single-pass membrane protein</topology>
        <orientation evidence="11">Cytoplasmic side</orientation>
    </subcellularLocation>
</comment>
<evidence type="ECO:0000256" key="5">
    <source>
        <dbReference type="ARBA" id="ARBA00022723"/>
    </source>
</evidence>
<sequence length="136" mass="15714">MSESESVKILTLEEIAKHNDKKSTWVLIHYNIYDVSKFIEEHPGGEEVLLEQAGKDASEAFEDVGHSTDARELMKQFKIGELCEEDRKKLQDVQEKNFWPESSSNNNNSLWFSWLFPVGAALLASFAYRWYVSSQH</sequence>
<dbReference type="Gene3D" id="3.10.120.10">
    <property type="entry name" value="Cytochrome b5-like heme/steroid binding domain"/>
    <property type="match status" value="1"/>
</dbReference>
<keyword evidence="14" id="KW-1133">Transmembrane helix</keyword>
<organism evidence="16 17">
    <name type="scientific">Limulus polyphemus</name>
    <name type="common">Atlantic horseshoe crab</name>
    <dbReference type="NCBI Taxonomy" id="6850"/>
    <lineage>
        <taxon>Eukaryota</taxon>
        <taxon>Metazoa</taxon>
        <taxon>Ecdysozoa</taxon>
        <taxon>Arthropoda</taxon>
        <taxon>Chelicerata</taxon>
        <taxon>Merostomata</taxon>
        <taxon>Xiphosura</taxon>
        <taxon>Limulidae</taxon>
        <taxon>Limulus</taxon>
    </lineage>
</organism>
<evidence type="ECO:0000256" key="9">
    <source>
        <dbReference type="ARBA" id="ARBA00023004"/>
    </source>
</evidence>
<dbReference type="PROSITE" id="PS00191">
    <property type="entry name" value="CYTOCHROME_B5_1"/>
    <property type="match status" value="1"/>
</dbReference>
<evidence type="ECO:0000256" key="7">
    <source>
        <dbReference type="ARBA" id="ARBA00022848"/>
    </source>
</evidence>
<dbReference type="SUPFAM" id="SSF55856">
    <property type="entry name" value="Cytochrome b5-like heme/steroid binding domain"/>
    <property type="match status" value="1"/>
</dbReference>
<proteinExistence type="inferred from homology"/>
<dbReference type="PROSITE" id="PS50255">
    <property type="entry name" value="CYTOCHROME_B5_2"/>
    <property type="match status" value="1"/>
</dbReference>
<keyword evidence="8" id="KW-0249">Electron transport</keyword>
<evidence type="ECO:0000256" key="11">
    <source>
        <dbReference type="ARBA" id="ARBA00037877"/>
    </source>
</evidence>
<keyword evidence="2" id="KW-0813">Transport</keyword>
<evidence type="ECO:0000256" key="13">
    <source>
        <dbReference type="ARBA" id="ARBA00039806"/>
    </source>
</evidence>
<evidence type="ECO:0000256" key="1">
    <source>
        <dbReference type="ARBA" id="ARBA00004131"/>
    </source>
</evidence>
<comment type="similarity">
    <text evidence="12 14">Belongs to the cytochrome b5 family.</text>
</comment>
<evidence type="ECO:0000256" key="12">
    <source>
        <dbReference type="ARBA" id="ARBA00038168"/>
    </source>
</evidence>
<evidence type="ECO:0000256" key="6">
    <source>
        <dbReference type="ARBA" id="ARBA00022824"/>
    </source>
</evidence>
<keyword evidence="9 14" id="KW-0408">Iron</keyword>
<keyword evidence="10 14" id="KW-0472">Membrane</keyword>
<evidence type="ECO:0000256" key="8">
    <source>
        <dbReference type="ARBA" id="ARBA00022982"/>
    </source>
</evidence>
<evidence type="ECO:0000256" key="2">
    <source>
        <dbReference type="ARBA" id="ARBA00022448"/>
    </source>
</evidence>
<dbReference type="InterPro" id="IPR018506">
    <property type="entry name" value="Cyt_B5_heme-BS"/>
</dbReference>
<dbReference type="PANTHER" id="PTHR19359:SF150">
    <property type="entry name" value="CYTOCHROME B5"/>
    <property type="match status" value="1"/>
</dbReference>
<dbReference type="RefSeq" id="XP_013784659.1">
    <property type="nucleotide sequence ID" value="XM_013929205.2"/>
</dbReference>
<dbReference type="SMART" id="SM01117">
    <property type="entry name" value="Cyt-b5"/>
    <property type="match status" value="1"/>
</dbReference>
<dbReference type="PRINTS" id="PR00363">
    <property type="entry name" value="CYTOCHROMEB5"/>
</dbReference>
<name>A0ABM1BLY3_LIMPO</name>
<dbReference type="InterPro" id="IPR001199">
    <property type="entry name" value="Cyt_B5-like_heme/steroid-bd"/>
</dbReference>
<dbReference type="InterPro" id="IPR036400">
    <property type="entry name" value="Cyt_B5-like_heme/steroid_sf"/>
</dbReference>
<gene>
    <name evidence="17" type="primary">LOC106468761</name>
</gene>
<feature type="transmembrane region" description="Helical" evidence="14">
    <location>
        <begin position="111"/>
        <end position="131"/>
    </location>
</feature>
<reference evidence="17" key="1">
    <citation type="submission" date="2025-08" db="UniProtKB">
        <authorList>
            <consortium name="RefSeq"/>
        </authorList>
    </citation>
    <scope>IDENTIFICATION</scope>
    <source>
        <tissue evidence="17">Muscle</tissue>
    </source>
</reference>
<keyword evidence="6" id="KW-0256">Endoplasmic reticulum</keyword>
<keyword evidence="3 14" id="KW-0349">Heme</keyword>
<evidence type="ECO:0000256" key="10">
    <source>
        <dbReference type="ARBA" id="ARBA00023136"/>
    </source>
</evidence>
<feature type="domain" description="Cytochrome b5 heme-binding" evidence="15">
    <location>
        <begin position="7"/>
        <end position="83"/>
    </location>
</feature>
<accession>A0ABM1BLY3</accession>
<evidence type="ECO:0000256" key="4">
    <source>
        <dbReference type="ARBA" id="ARBA00022692"/>
    </source>
</evidence>
<evidence type="ECO:0000256" key="3">
    <source>
        <dbReference type="ARBA" id="ARBA00022617"/>
    </source>
</evidence>
<keyword evidence="5 14" id="KW-0479">Metal-binding</keyword>
<protein>
    <recommendedName>
        <fullName evidence="13">Cytochrome b5</fullName>
    </recommendedName>
</protein>
<dbReference type="GeneID" id="106468761"/>
<dbReference type="PANTHER" id="PTHR19359">
    <property type="entry name" value="CYTOCHROME B5"/>
    <property type="match status" value="1"/>
</dbReference>
<dbReference type="Proteomes" id="UP000694941">
    <property type="component" value="Unplaced"/>
</dbReference>
<dbReference type="Pfam" id="PF00173">
    <property type="entry name" value="Cyt-b5"/>
    <property type="match status" value="1"/>
</dbReference>
<evidence type="ECO:0000259" key="15">
    <source>
        <dbReference type="PROSITE" id="PS50255"/>
    </source>
</evidence>
<keyword evidence="7" id="KW-0492">Microsome</keyword>
<keyword evidence="4 14" id="KW-0812">Transmembrane</keyword>